<gene>
    <name evidence="1" type="ORF">QNI19_26730</name>
</gene>
<accession>A0ABT7CS61</accession>
<dbReference type="RefSeq" id="WP_314001462.1">
    <property type="nucleotide sequence ID" value="NZ_JASJOT010000023.1"/>
</dbReference>
<keyword evidence="2" id="KW-1185">Reference proteome</keyword>
<organism evidence="1 2">
    <name type="scientific">Xanthocytophaga flava</name>
    <dbReference type="NCBI Taxonomy" id="3048013"/>
    <lineage>
        <taxon>Bacteria</taxon>
        <taxon>Pseudomonadati</taxon>
        <taxon>Bacteroidota</taxon>
        <taxon>Cytophagia</taxon>
        <taxon>Cytophagales</taxon>
        <taxon>Rhodocytophagaceae</taxon>
        <taxon>Xanthocytophaga</taxon>
    </lineage>
</organism>
<comment type="caution">
    <text evidence="1">The sequence shown here is derived from an EMBL/GenBank/DDBJ whole genome shotgun (WGS) entry which is preliminary data.</text>
</comment>
<reference evidence="1 2" key="1">
    <citation type="submission" date="2023-05" db="EMBL/GenBank/DDBJ databases">
        <authorList>
            <person name="Zhang X."/>
        </authorList>
    </citation>
    <scope>NUCLEOTIDE SEQUENCE [LARGE SCALE GENOMIC DNA]</scope>
    <source>
        <strain evidence="1 2">DM2B3-1</strain>
    </source>
</reference>
<sequence length="61" mass="6748">MKAKKLLQQIANGKAVKLYKPTVLYLGDEPSPDIEKTRERLKSFTPSTIIDLGPGIPPDII</sequence>
<evidence type="ECO:0000313" key="2">
    <source>
        <dbReference type="Proteomes" id="UP001228581"/>
    </source>
</evidence>
<dbReference type="Proteomes" id="UP001228581">
    <property type="component" value="Unassembled WGS sequence"/>
</dbReference>
<proteinExistence type="predicted"/>
<protein>
    <submittedName>
        <fullName evidence="1">Uncharacterized protein</fullName>
    </submittedName>
</protein>
<evidence type="ECO:0000313" key="1">
    <source>
        <dbReference type="EMBL" id="MDJ1496557.1"/>
    </source>
</evidence>
<dbReference type="EMBL" id="JASJOT010000023">
    <property type="protein sequence ID" value="MDJ1496557.1"/>
    <property type="molecule type" value="Genomic_DNA"/>
</dbReference>
<name>A0ABT7CS61_9BACT</name>